<feature type="transmembrane region" description="Helical" evidence="8">
    <location>
        <begin position="309"/>
        <end position="337"/>
    </location>
</feature>
<dbReference type="OrthoDB" id="5293308at2"/>
<sequence length="421" mass="45797">MSSHTPPTDVAPGVLACHGCDLVYQLEDVPIGSKALCGRCGTLLRRHVANSLERSLALNFAALCCFVIANAFPFLSLEVMGRIEGTRLITGAVALCKAGMWELGLLVFLTSVLFPLVTLLGMLYVLLPARFAIRLPGVALVYRIVCRVSPWSMLQVLMLGVLIAIVKLLDLAEIIPGTGFFAFIALIALTSAAYANFDAAALWPFSRPAPEHLQAGMTAVQKNLIHCHTCALLVPADVARESDACCPRCSTRLHLRKVNSISRTWAWVISACLLLIPANLYPVMTVIHFGRGEPSTILGGVIQLIDGGMWPLGMIVLIASILIPVLKLVVLVFLLITVRRKSRWRLRDRSVLYRITELVGAWSMVDIFLIALLTGLVNMGTLASVRPEVGAIFFAAVVVTTIFAAGSFDPRLIWDQEEEGQ</sequence>
<evidence type="ECO:0000256" key="8">
    <source>
        <dbReference type="SAM" id="Phobius"/>
    </source>
</evidence>
<comment type="similarity">
    <text evidence="2">Belongs to the PqiA family.</text>
</comment>
<dbReference type="PANTHER" id="PTHR30462">
    <property type="entry name" value="INTERMEMBRANE TRANSPORT PROTEIN PQIB-RELATED"/>
    <property type="match status" value="1"/>
</dbReference>
<evidence type="ECO:0000256" key="6">
    <source>
        <dbReference type="ARBA" id="ARBA00022989"/>
    </source>
</evidence>
<evidence type="ECO:0000256" key="7">
    <source>
        <dbReference type="ARBA" id="ARBA00023136"/>
    </source>
</evidence>
<name>Q0EYY3_9PROT</name>
<gene>
    <name evidence="9" type="ORF">SPV1_08401</name>
</gene>
<accession>Q0EYY3</accession>
<dbReference type="InterPro" id="IPR007498">
    <property type="entry name" value="PqiA-like"/>
</dbReference>
<dbReference type="HOGENOM" id="CLU_041903_0_1_0"/>
<dbReference type="EMBL" id="AATS01000008">
    <property type="protein sequence ID" value="EAU54424.1"/>
    <property type="molecule type" value="Genomic_DNA"/>
</dbReference>
<organism evidence="9 10">
    <name type="scientific">Mariprofundus ferrooxydans PV-1</name>
    <dbReference type="NCBI Taxonomy" id="314345"/>
    <lineage>
        <taxon>Bacteria</taxon>
        <taxon>Pseudomonadati</taxon>
        <taxon>Pseudomonadota</taxon>
        <taxon>Candidatius Mariprofundia</taxon>
        <taxon>Mariprofundales</taxon>
        <taxon>Mariprofundaceae</taxon>
        <taxon>Mariprofundus</taxon>
    </lineage>
</organism>
<dbReference type="GO" id="GO:0005886">
    <property type="term" value="C:plasma membrane"/>
    <property type="evidence" value="ECO:0007669"/>
    <property type="project" value="UniProtKB-SubCell"/>
</dbReference>
<dbReference type="RefSeq" id="WP_009849204.1">
    <property type="nucleotide sequence ID" value="NZ_DS022294.1"/>
</dbReference>
<evidence type="ECO:0000256" key="5">
    <source>
        <dbReference type="ARBA" id="ARBA00022692"/>
    </source>
</evidence>
<feature type="transmembrane region" description="Helical" evidence="8">
    <location>
        <begin position="358"/>
        <end position="377"/>
    </location>
</feature>
<keyword evidence="4" id="KW-0997">Cell inner membrane</keyword>
<dbReference type="NCBIfam" id="TIGR00155">
    <property type="entry name" value="pqiA_fam"/>
    <property type="match status" value="1"/>
</dbReference>
<dbReference type="eggNOG" id="COG2995">
    <property type="taxonomic scope" value="Bacteria"/>
</dbReference>
<feature type="transmembrane region" description="Helical" evidence="8">
    <location>
        <begin position="105"/>
        <end position="127"/>
    </location>
</feature>
<keyword evidence="6 8" id="KW-1133">Transmembrane helix</keyword>
<evidence type="ECO:0000313" key="10">
    <source>
        <dbReference type="Proteomes" id="UP000005297"/>
    </source>
</evidence>
<keyword evidence="10" id="KW-1185">Reference proteome</keyword>
<keyword evidence="5 8" id="KW-0812">Transmembrane</keyword>
<evidence type="ECO:0000313" key="9">
    <source>
        <dbReference type="EMBL" id="EAU54424.1"/>
    </source>
</evidence>
<feature type="transmembrane region" description="Helical" evidence="8">
    <location>
        <begin position="148"/>
        <end position="168"/>
    </location>
</feature>
<comment type="caution">
    <text evidence="9">The sequence shown here is derived from an EMBL/GenBank/DDBJ whole genome shotgun (WGS) entry which is preliminary data.</text>
</comment>
<dbReference type="STRING" id="314344.AL013_03195"/>
<dbReference type="Pfam" id="PF04403">
    <property type="entry name" value="PqiA"/>
    <property type="match status" value="2"/>
</dbReference>
<keyword evidence="3" id="KW-1003">Cell membrane</keyword>
<evidence type="ECO:0000256" key="4">
    <source>
        <dbReference type="ARBA" id="ARBA00022519"/>
    </source>
</evidence>
<dbReference type="FunCoup" id="Q0EYY3">
    <property type="interactions" value="19"/>
</dbReference>
<protein>
    <submittedName>
        <fullName evidence="9">Paraquat-inducible protein A</fullName>
    </submittedName>
</protein>
<dbReference type="AlphaFoldDB" id="Q0EYY3"/>
<reference evidence="9 10" key="1">
    <citation type="submission" date="2006-09" db="EMBL/GenBank/DDBJ databases">
        <authorList>
            <person name="Emerson D."/>
            <person name="Ferriera S."/>
            <person name="Johnson J."/>
            <person name="Kravitz S."/>
            <person name="Halpern A."/>
            <person name="Remington K."/>
            <person name="Beeson K."/>
            <person name="Tran B."/>
            <person name="Rogers Y.-H."/>
            <person name="Friedman R."/>
            <person name="Venter J.C."/>
        </authorList>
    </citation>
    <scope>NUCLEOTIDE SEQUENCE [LARGE SCALE GENOMIC DNA]</scope>
    <source>
        <strain evidence="9 10">PV-1</strain>
    </source>
</reference>
<dbReference type="InParanoid" id="Q0EYY3"/>
<feature type="transmembrane region" description="Helical" evidence="8">
    <location>
        <begin position="56"/>
        <end position="75"/>
    </location>
</feature>
<dbReference type="Proteomes" id="UP000005297">
    <property type="component" value="Unassembled WGS sequence"/>
</dbReference>
<feature type="transmembrane region" description="Helical" evidence="8">
    <location>
        <begin position="389"/>
        <end position="408"/>
    </location>
</feature>
<dbReference type="InterPro" id="IPR005219">
    <property type="entry name" value="PqiA-like_proteobact"/>
</dbReference>
<keyword evidence="7 8" id="KW-0472">Membrane</keyword>
<evidence type="ECO:0000256" key="2">
    <source>
        <dbReference type="ARBA" id="ARBA00007555"/>
    </source>
</evidence>
<evidence type="ECO:0000256" key="3">
    <source>
        <dbReference type="ARBA" id="ARBA00022475"/>
    </source>
</evidence>
<feature type="transmembrane region" description="Helical" evidence="8">
    <location>
        <begin position="265"/>
        <end position="289"/>
    </location>
</feature>
<evidence type="ECO:0000256" key="1">
    <source>
        <dbReference type="ARBA" id="ARBA00004429"/>
    </source>
</evidence>
<proteinExistence type="inferred from homology"/>
<comment type="subcellular location">
    <subcellularLocation>
        <location evidence="1">Cell inner membrane</location>
        <topology evidence="1">Multi-pass membrane protein</topology>
    </subcellularLocation>
</comment>
<dbReference type="PANTHER" id="PTHR30462:SF3">
    <property type="entry name" value="INTERMEMBRANE TRANSPORT PROTEIN PQIA"/>
    <property type="match status" value="1"/>
</dbReference>
<feature type="transmembrane region" description="Helical" evidence="8">
    <location>
        <begin position="174"/>
        <end position="197"/>
    </location>
</feature>
<dbReference type="InterPro" id="IPR051800">
    <property type="entry name" value="PqiA-PqiB_transport"/>
</dbReference>